<sequence>MPEPVNITWCTRCGHQLKAKADLKCFCPSCKCGPTKAQASWEKRQKK</sequence>
<organism evidence="1 2">
    <name type="scientific">Lentzea sokolovensis</name>
    <dbReference type="NCBI Taxonomy" id="3095429"/>
    <lineage>
        <taxon>Bacteria</taxon>
        <taxon>Bacillati</taxon>
        <taxon>Actinomycetota</taxon>
        <taxon>Actinomycetes</taxon>
        <taxon>Pseudonocardiales</taxon>
        <taxon>Pseudonocardiaceae</taxon>
        <taxon>Lentzea</taxon>
    </lineage>
</organism>
<dbReference type="EMBL" id="JAXAVU010000012">
    <property type="protein sequence ID" value="MDX8146411.1"/>
    <property type="molecule type" value="Genomic_DNA"/>
</dbReference>
<dbReference type="Proteomes" id="UP001285352">
    <property type="component" value="Unassembled WGS sequence"/>
</dbReference>
<gene>
    <name evidence="1" type="ORF">SK854_30155</name>
</gene>
<reference evidence="1 2" key="1">
    <citation type="submission" date="2023-11" db="EMBL/GenBank/DDBJ databases">
        <title>Lentzea sokolovensis, sp. nov., Lentzea kristufkii, sp. nov., and Lentzea miocenensis, sp. nov., rare actinobacteria from Sokolov Coal Basin, Miocene lacustrine sediment, Czech Republic.</title>
        <authorList>
            <person name="Lara A."/>
            <person name="Kotroba L."/>
            <person name="Nouioui I."/>
            <person name="Neumann-Schaal M."/>
            <person name="Mast Y."/>
            <person name="Chronakova A."/>
        </authorList>
    </citation>
    <scope>NUCLEOTIDE SEQUENCE [LARGE SCALE GENOMIC DNA]</scope>
    <source>
        <strain evidence="1 2">BCCO 10_0061</strain>
    </source>
</reference>
<protein>
    <submittedName>
        <fullName evidence="1">Uncharacterized protein</fullName>
    </submittedName>
</protein>
<evidence type="ECO:0000313" key="2">
    <source>
        <dbReference type="Proteomes" id="UP001285352"/>
    </source>
</evidence>
<dbReference type="RefSeq" id="WP_319978494.1">
    <property type="nucleotide sequence ID" value="NZ_JAXAVU010000012.1"/>
</dbReference>
<comment type="caution">
    <text evidence="1">The sequence shown here is derived from an EMBL/GenBank/DDBJ whole genome shotgun (WGS) entry which is preliminary data.</text>
</comment>
<evidence type="ECO:0000313" key="1">
    <source>
        <dbReference type="EMBL" id="MDX8146411.1"/>
    </source>
</evidence>
<accession>A0ABU4V3N2</accession>
<name>A0ABU4V3N2_9PSEU</name>
<proteinExistence type="predicted"/>
<keyword evidence="2" id="KW-1185">Reference proteome</keyword>